<accession>A0AAP0JBG7</accession>
<evidence type="ECO:0000313" key="1">
    <source>
        <dbReference type="EMBL" id="KAK9129872.1"/>
    </source>
</evidence>
<evidence type="ECO:0000313" key="2">
    <source>
        <dbReference type="Proteomes" id="UP001417504"/>
    </source>
</evidence>
<dbReference type="EMBL" id="JBBNAE010000004">
    <property type="protein sequence ID" value="KAK9129872.1"/>
    <property type="molecule type" value="Genomic_DNA"/>
</dbReference>
<protein>
    <submittedName>
        <fullName evidence="1">Uncharacterized protein</fullName>
    </submittedName>
</protein>
<name>A0AAP0JBG7_9MAGN</name>
<comment type="caution">
    <text evidence="1">The sequence shown here is derived from an EMBL/GenBank/DDBJ whole genome shotgun (WGS) entry which is preliminary data.</text>
</comment>
<sequence length="61" mass="6826">MVFLGGDREEDGICQKMDWVEFLANGFEVGPILPSRGLRQGYLFLQCAEGLSSILYQGELQ</sequence>
<organism evidence="1 2">
    <name type="scientific">Stephania japonica</name>
    <dbReference type="NCBI Taxonomy" id="461633"/>
    <lineage>
        <taxon>Eukaryota</taxon>
        <taxon>Viridiplantae</taxon>
        <taxon>Streptophyta</taxon>
        <taxon>Embryophyta</taxon>
        <taxon>Tracheophyta</taxon>
        <taxon>Spermatophyta</taxon>
        <taxon>Magnoliopsida</taxon>
        <taxon>Ranunculales</taxon>
        <taxon>Menispermaceae</taxon>
        <taxon>Menispermoideae</taxon>
        <taxon>Cissampelideae</taxon>
        <taxon>Stephania</taxon>
    </lineage>
</organism>
<keyword evidence="2" id="KW-1185">Reference proteome</keyword>
<proteinExistence type="predicted"/>
<reference evidence="1 2" key="1">
    <citation type="submission" date="2024-01" db="EMBL/GenBank/DDBJ databases">
        <title>Genome assemblies of Stephania.</title>
        <authorList>
            <person name="Yang L."/>
        </authorList>
    </citation>
    <scope>NUCLEOTIDE SEQUENCE [LARGE SCALE GENOMIC DNA]</scope>
    <source>
        <strain evidence="1">QJT</strain>
        <tissue evidence="1">Leaf</tissue>
    </source>
</reference>
<dbReference type="AlphaFoldDB" id="A0AAP0JBG7"/>
<gene>
    <name evidence="1" type="ORF">Sjap_010359</name>
</gene>
<dbReference type="Proteomes" id="UP001417504">
    <property type="component" value="Unassembled WGS sequence"/>
</dbReference>